<sequence>MFFLLAEAASTAAPEEASLGLALQWLPWIVLVSAVVAVVLAVLVKSIYLFLRIFSKKG</sequence>
<dbReference type="AlphaFoldDB" id="A0A9D1NJY5"/>
<dbReference type="EMBL" id="DVOG01000061">
    <property type="protein sequence ID" value="HIV03961.1"/>
    <property type="molecule type" value="Genomic_DNA"/>
</dbReference>
<feature type="transmembrane region" description="Helical" evidence="1">
    <location>
        <begin position="25"/>
        <end position="51"/>
    </location>
</feature>
<reference evidence="2" key="1">
    <citation type="submission" date="2020-10" db="EMBL/GenBank/DDBJ databases">
        <authorList>
            <person name="Gilroy R."/>
        </authorList>
    </citation>
    <scope>NUCLEOTIDE SEQUENCE</scope>
    <source>
        <strain evidence="2">10669</strain>
    </source>
</reference>
<comment type="caution">
    <text evidence="2">The sequence shown here is derived from an EMBL/GenBank/DDBJ whole genome shotgun (WGS) entry which is preliminary data.</text>
</comment>
<proteinExistence type="predicted"/>
<accession>A0A9D1NJY5</accession>
<keyword evidence="1" id="KW-0812">Transmembrane</keyword>
<keyword evidence="1" id="KW-1133">Transmembrane helix</keyword>
<dbReference type="Proteomes" id="UP000886812">
    <property type="component" value="Unassembled WGS sequence"/>
</dbReference>
<organism evidence="2 3">
    <name type="scientific">Candidatus Spyradosoma merdigallinarum</name>
    <dbReference type="NCBI Taxonomy" id="2840950"/>
    <lineage>
        <taxon>Bacteria</taxon>
        <taxon>Pseudomonadati</taxon>
        <taxon>Verrucomicrobiota</taxon>
        <taxon>Opitutia</taxon>
        <taxon>Opitutia incertae sedis</taxon>
        <taxon>Candidatus Spyradosoma</taxon>
    </lineage>
</organism>
<reference evidence="2" key="2">
    <citation type="journal article" date="2021" name="PeerJ">
        <title>Extensive microbial diversity within the chicken gut microbiome revealed by metagenomics and culture.</title>
        <authorList>
            <person name="Gilroy R."/>
            <person name="Ravi A."/>
            <person name="Getino M."/>
            <person name="Pursley I."/>
            <person name="Horton D.L."/>
            <person name="Alikhan N.F."/>
            <person name="Baker D."/>
            <person name="Gharbi K."/>
            <person name="Hall N."/>
            <person name="Watson M."/>
            <person name="Adriaenssens E.M."/>
            <person name="Foster-Nyarko E."/>
            <person name="Jarju S."/>
            <person name="Secka A."/>
            <person name="Antonio M."/>
            <person name="Oren A."/>
            <person name="Chaudhuri R.R."/>
            <person name="La Ragione R."/>
            <person name="Hildebrand F."/>
            <person name="Pallen M.J."/>
        </authorList>
    </citation>
    <scope>NUCLEOTIDE SEQUENCE</scope>
    <source>
        <strain evidence="2">10669</strain>
    </source>
</reference>
<name>A0A9D1NJY5_9BACT</name>
<evidence type="ECO:0000313" key="3">
    <source>
        <dbReference type="Proteomes" id="UP000886812"/>
    </source>
</evidence>
<protein>
    <submittedName>
        <fullName evidence="2">Uncharacterized protein</fullName>
    </submittedName>
</protein>
<gene>
    <name evidence="2" type="ORF">IAC75_02285</name>
</gene>
<evidence type="ECO:0000313" key="2">
    <source>
        <dbReference type="EMBL" id="HIV03961.1"/>
    </source>
</evidence>
<evidence type="ECO:0000256" key="1">
    <source>
        <dbReference type="SAM" id="Phobius"/>
    </source>
</evidence>
<keyword evidence="1" id="KW-0472">Membrane</keyword>